<sequence>MTGNLLTKSALAAAFALSTAVSAGAQQADQPVKEAAIVVTTLGTGAPVLSPLRFSQSTLVEAGAHRLLFDAGRGAVVRLAQAGIQPSSVEHVFFTHYHFDHTIGFDDFWLSSWLPAGGARSEALQVIGPTGAADLVAGLQSAYADDIAIRIADQDLPQSGTEIEVTEFTEDGVVFDQGGVTVTAFAVNHGELITPNFAYKIEYDGHSVVISGDTQKDDRIIEMATGADLLLHEVGAARPELAERPPIQKILAHHTLPEEAGEVFAAAAPRLAAYTHLVLLGRPGIAPLSDAELIEATRATYDGPLVVAEDLMRFEIGDAGVNVVKFEE</sequence>
<comment type="caution">
    <text evidence="4">The sequence shown here is derived from an EMBL/GenBank/DDBJ whole genome shotgun (WGS) entry which is preliminary data.</text>
</comment>
<dbReference type="CDD" id="cd07719">
    <property type="entry name" value="arylsulfatase_AtsA-like_MBL-fold"/>
    <property type="match status" value="1"/>
</dbReference>
<evidence type="ECO:0000313" key="5">
    <source>
        <dbReference type="Proteomes" id="UP000321562"/>
    </source>
</evidence>
<keyword evidence="2" id="KW-0732">Signal</keyword>
<dbReference type="EMBL" id="VOPL01000007">
    <property type="protein sequence ID" value="TXB67434.1"/>
    <property type="molecule type" value="Genomic_DNA"/>
</dbReference>
<evidence type="ECO:0000256" key="2">
    <source>
        <dbReference type="SAM" id="SignalP"/>
    </source>
</evidence>
<dbReference type="Gene3D" id="3.60.15.10">
    <property type="entry name" value="Ribonuclease Z/Hydroxyacylglutathione hydrolase-like"/>
    <property type="match status" value="1"/>
</dbReference>
<dbReference type="AlphaFoldDB" id="A0A5C6RZB1"/>
<evidence type="ECO:0000313" key="4">
    <source>
        <dbReference type="EMBL" id="TXB67434.1"/>
    </source>
</evidence>
<dbReference type="SUPFAM" id="SSF56281">
    <property type="entry name" value="Metallo-hydrolase/oxidoreductase"/>
    <property type="match status" value="1"/>
</dbReference>
<organism evidence="4 5">
    <name type="scientific">Paracoccus aurantiacus</name>
    <dbReference type="NCBI Taxonomy" id="2599412"/>
    <lineage>
        <taxon>Bacteria</taxon>
        <taxon>Pseudomonadati</taxon>
        <taxon>Pseudomonadota</taxon>
        <taxon>Alphaproteobacteria</taxon>
        <taxon>Rhodobacterales</taxon>
        <taxon>Paracoccaceae</taxon>
        <taxon>Paracoccus</taxon>
    </lineage>
</organism>
<evidence type="ECO:0000259" key="3">
    <source>
        <dbReference type="SMART" id="SM00849"/>
    </source>
</evidence>
<dbReference type="Proteomes" id="UP000321562">
    <property type="component" value="Unassembled WGS sequence"/>
</dbReference>
<dbReference type="PANTHER" id="PTHR46018:SF2">
    <property type="entry name" value="ZINC PHOSPHODIESTERASE ELAC PROTEIN 1"/>
    <property type="match status" value="1"/>
</dbReference>
<dbReference type="Pfam" id="PF12706">
    <property type="entry name" value="Lactamase_B_2"/>
    <property type="match status" value="1"/>
</dbReference>
<name>A0A5C6RZB1_9RHOB</name>
<keyword evidence="5" id="KW-1185">Reference proteome</keyword>
<dbReference type="GO" id="GO:0042781">
    <property type="term" value="F:3'-tRNA processing endoribonuclease activity"/>
    <property type="evidence" value="ECO:0007669"/>
    <property type="project" value="TreeGrafter"/>
</dbReference>
<dbReference type="InterPro" id="IPR001279">
    <property type="entry name" value="Metallo-B-lactamas"/>
</dbReference>
<dbReference type="OrthoDB" id="9803916at2"/>
<evidence type="ECO:0000256" key="1">
    <source>
        <dbReference type="ARBA" id="ARBA00022801"/>
    </source>
</evidence>
<feature type="signal peptide" evidence="2">
    <location>
        <begin position="1"/>
        <end position="25"/>
    </location>
</feature>
<reference evidence="4 5" key="1">
    <citation type="submission" date="2019-08" db="EMBL/GenBank/DDBJ databases">
        <authorList>
            <person name="Ye J."/>
        </authorList>
    </citation>
    <scope>NUCLEOTIDE SEQUENCE [LARGE SCALE GENOMIC DNA]</scope>
    <source>
        <strain evidence="4 5">TK008</strain>
    </source>
</reference>
<dbReference type="RefSeq" id="WP_147100115.1">
    <property type="nucleotide sequence ID" value="NZ_JBHUFH010000010.1"/>
</dbReference>
<gene>
    <name evidence="4" type="ORF">FQV27_15140</name>
</gene>
<dbReference type="SMART" id="SM00849">
    <property type="entry name" value="Lactamase_B"/>
    <property type="match status" value="1"/>
</dbReference>
<accession>A0A5C6RZB1</accession>
<feature type="chain" id="PRO_5022731261" evidence="2">
    <location>
        <begin position="26"/>
        <end position="328"/>
    </location>
</feature>
<dbReference type="PANTHER" id="PTHR46018">
    <property type="entry name" value="ZINC PHOSPHODIESTERASE ELAC PROTEIN 1"/>
    <property type="match status" value="1"/>
</dbReference>
<keyword evidence="1 4" id="KW-0378">Hydrolase</keyword>
<protein>
    <submittedName>
        <fullName evidence="4">MBL fold metallo-hydrolase</fullName>
    </submittedName>
</protein>
<feature type="domain" description="Metallo-beta-lactamase" evidence="3">
    <location>
        <begin position="54"/>
        <end position="254"/>
    </location>
</feature>
<proteinExistence type="predicted"/>
<dbReference type="InterPro" id="IPR044094">
    <property type="entry name" value="AtsA-like_MBL-fold"/>
</dbReference>
<dbReference type="InterPro" id="IPR036866">
    <property type="entry name" value="RibonucZ/Hydroxyglut_hydro"/>
</dbReference>